<reference evidence="1 2" key="1">
    <citation type="submission" date="2020-08" db="EMBL/GenBank/DDBJ databases">
        <title>Genomic Encyclopedia of Type Strains, Phase IV (KMG-IV): sequencing the most valuable type-strain genomes for metagenomic binning, comparative biology and taxonomic classification.</title>
        <authorList>
            <person name="Goeker M."/>
        </authorList>
    </citation>
    <scope>NUCLEOTIDE SEQUENCE [LARGE SCALE GENOMIC DNA]</scope>
    <source>
        <strain evidence="1 2">DSM 101064</strain>
    </source>
</reference>
<sequence>MLQLLEEHLNEKGIRAISLKDLQGLFVDDLKIGVNRIRHLMPELGWSAVSVKWGGVDHSRAVWLRPDHQLSNGEIFGPGGFRAKFDGKTSEGIEQPFDLIDAKEVTY</sequence>
<protein>
    <submittedName>
        <fullName evidence="1">Uncharacterized protein</fullName>
    </submittedName>
</protein>
<dbReference type="AlphaFoldDB" id="A0A7W9BMI3"/>
<evidence type="ECO:0000313" key="1">
    <source>
        <dbReference type="EMBL" id="MBB5723216.1"/>
    </source>
</evidence>
<comment type="caution">
    <text evidence="1">The sequence shown here is derived from an EMBL/GenBank/DDBJ whole genome shotgun (WGS) entry which is preliminary data.</text>
</comment>
<accession>A0A7W9BMI3</accession>
<evidence type="ECO:0000313" key="2">
    <source>
        <dbReference type="Proteomes" id="UP000535415"/>
    </source>
</evidence>
<gene>
    <name evidence="1" type="ORF">FHS72_002853</name>
</gene>
<dbReference type="RefSeq" id="WP_183530217.1">
    <property type="nucleotide sequence ID" value="NZ_JACIJM010000008.1"/>
</dbReference>
<dbReference type="Proteomes" id="UP000535415">
    <property type="component" value="Unassembled WGS sequence"/>
</dbReference>
<name>A0A7W9BMI3_9RHOB</name>
<keyword evidence="2" id="KW-1185">Reference proteome</keyword>
<dbReference type="EMBL" id="JACIJM010000008">
    <property type="protein sequence ID" value="MBB5723216.1"/>
    <property type="molecule type" value="Genomic_DNA"/>
</dbReference>
<proteinExistence type="predicted"/>
<organism evidence="1 2">
    <name type="scientific">Yoonia ponticola</name>
    <dbReference type="NCBI Taxonomy" id="1524255"/>
    <lineage>
        <taxon>Bacteria</taxon>
        <taxon>Pseudomonadati</taxon>
        <taxon>Pseudomonadota</taxon>
        <taxon>Alphaproteobacteria</taxon>
        <taxon>Rhodobacterales</taxon>
        <taxon>Paracoccaceae</taxon>
        <taxon>Yoonia</taxon>
    </lineage>
</organism>